<dbReference type="OrthoDB" id="8961218at2759"/>
<dbReference type="SUPFAM" id="SSF56219">
    <property type="entry name" value="DNase I-like"/>
    <property type="match status" value="1"/>
</dbReference>
<feature type="non-terminal residue" evidence="1">
    <location>
        <position position="1"/>
    </location>
</feature>
<dbReference type="Proteomes" id="UP000030746">
    <property type="component" value="Unassembled WGS sequence"/>
</dbReference>
<evidence type="ECO:0000313" key="1">
    <source>
        <dbReference type="EMBL" id="ESO91516.1"/>
    </source>
</evidence>
<proteinExistence type="predicted"/>
<evidence type="ECO:0008006" key="3">
    <source>
        <dbReference type="Google" id="ProtNLM"/>
    </source>
</evidence>
<name>V4ADW7_LOTGI</name>
<organism evidence="1 2">
    <name type="scientific">Lottia gigantea</name>
    <name type="common">Giant owl limpet</name>
    <dbReference type="NCBI Taxonomy" id="225164"/>
    <lineage>
        <taxon>Eukaryota</taxon>
        <taxon>Metazoa</taxon>
        <taxon>Spiralia</taxon>
        <taxon>Lophotrochozoa</taxon>
        <taxon>Mollusca</taxon>
        <taxon>Gastropoda</taxon>
        <taxon>Patellogastropoda</taxon>
        <taxon>Lottioidea</taxon>
        <taxon>Lottiidae</taxon>
        <taxon>Lottia</taxon>
    </lineage>
</organism>
<dbReference type="KEGG" id="lgi:LOTGIDRAFT_76338"/>
<feature type="non-terminal residue" evidence="1">
    <location>
        <position position="60"/>
    </location>
</feature>
<evidence type="ECO:0000313" key="2">
    <source>
        <dbReference type="Proteomes" id="UP000030746"/>
    </source>
</evidence>
<dbReference type="EMBL" id="KB202283">
    <property type="protein sequence ID" value="ESO91516.1"/>
    <property type="molecule type" value="Genomic_DNA"/>
</dbReference>
<dbReference type="InterPro" id="IPR036691">
    <property type="entry name" value="Endo/exonu/phosph_ase_sf"/>
</dbReference>
<keyword evidence="2" id="KW-1185">Reference proteome</keyword>
<dbReference type="AlphaFoldDB" id="V4ADW7"/>
<dbReference type="CTD" id="20252223"/>
<dbReference type="HOGENOM" id="CLU_2948597_0_0_1"/>
<dbReference type="RefSeq" id="XP_009057813.1">
    <property type="nucleotide sequence ID" value="XM_009059565.1"/>
</dbReference>
<reference evidence="1 2" key="1">
    <citation type="journal article" date="2013" name="Nature">
        <title>Insights into bilaterian evolution from three spiralian genomes.</title>
        <authorList>
            <person name="Simakov O."/>
            <person name="Marletaz F."/>
            <person name="Cho S.J."/>
            <person name="Edsinger-Gonzales E."/>
            <person name="Havlak P."/>
            <person name="Hellsten U."/>
            <person name="Kuo D.H."/>
            <person name="Larsson T."/>
            <person name="Lv J."/>
            <person name="Arendt D."/>
            <person name="Savage R."/>
            <person name="Osoegawa K."/>
            <person name="de Jong P."/>
            <person name="Grimwood J."/>
            <person name="Chapman J.A."/>
            <person name="Shapiro H."/>
            <person name="Aerts A."/>
            <person name="Otillar R.P."/>
            <person name="Terry A.Y."/>
            <person name="Boore J.L."/>
            <person name="Grigoriev I.V."/>
            <person name="Lindberg D.R."/>
            <person name="Seaver E.C."/>
            <person name="Weisblat D.A."/>
            <person name="Putnam N.H."/>
            <person name="Rokhsar D.S."/>
        </authorList>
    </citation>
    <scope>NUCLEOTIDE SEQUENCE [LARGE SCALE GENOMIC DNA]</scope>
</reference>
<dbReference type="Gene3D" id="3.60.10.10">
    <property type="entry name" value="Endonuclease/exonuclease/phosphatase"/>
    <property type="match status" value="1"/>
</dbReference>
<gene>
    <name evidence="1" type="ORF">LOTGIDRAFT_76338</name>
</gene>
<protein>
    <recommendedName>
        <fullName evidence="3">Endonuclease/exonuclease/phosphatase domain-containing protein</fullName>
    </recommendedName>
</protein>
<sequence length="60" mass="6912">DKPGNIIIVDLLVEETTFSIINIYGPNNDNPTFFENIFKNINEFKTEKFIICGDFNLTLN</sequence>
<accession>V4ADW7</accession>
<dbReference type="GeneID" id="20252223"/>